<feature type="region of interest" description="Disordered" evidence="6">
    <location>
        <begin position="40"/>
        <end position="138"/>
    </location>
</feature>
<evidence type="ECO:0000256" key="5">
    <source>
        <dbReference type="ARBA" id="ARBA00023242"/>
    </source>
</evidence>
<dbReference type="PANTHER" id="PTHR47540">
    <property type="entry name" value="THIAMINE REPRESSIBLE GENES REGULATORY PROTEIN THI5"/>
    <property type="match status" value="1"/>
</dbReference>
<evidence type="ECO:0000256" key="4">
    <source>
        <dbReference type="ARBA" id="ARBA00023163"/>
    </source>
</evidence>
<dbReference type="InterPro" id="IPR001138">
    <property type="entry name" value="Zn2Cys6_DnaBD"/>
</dbReference>
<sequence length="663" mass="71970">MARACDRCWLLKTQCNGCIPCSRCQRLQTECLYRRPLRRPGRPRLSALTGGRSRAAPRQSMPNPPTAALSDTRQLRQSPTGDTTIATNGPSPCASGTQSEGGTSGDGPLSTMADDADDADDVGSIGDDANGRDDTTSLMVAARDDTGDFTSQPDYDDTYTPALLDEVAALGLDGDIARDILMRLFAQSEEYAMFGLLSELPPELSPSAMLDPSNGGHARELALMLLAVGLQLDIVPLSAELNGRVELLIDTLRIESLKRIPMLAWKSSGMNVSQSLALLMASHTWSLKSGITEIAGRWNAMAGLIWHDLVRVDNSVDLSQTKALHLVGKAIELQQATLRLLHHEPHAASAGFQALTAGGQHYDTPCRDWEFTSPSASTRTDFFTLFTPLIQPLQKVAAAPLEPSASEEVRDGLEVYFLQFPVSLLEYRALKHAYQAEAMVWFHGIFMLTYVHRDLFGLLGSDVLSSTLEFFSAFDHSILLGEVLPTILLLDPKCQTLSAATTFFILLSSVITCVALREFHQLPDLQEAGRSPSAAPATLLDSADRHLQLLGSLIRGTRFDSDLINHAYDCLSSLTSSLTAESSVALHQAMAGLAAYQWSAGGHGVLPSPSVPAEDDWHRTSPALFKSRVLHDGDERLFAIQRLCSPGARICHPGCFELSIELF</sequence>
<name>A0ABR2IWY4_9PEZI</name>
<evidence type="ECO:0000259" key="7">
    <source>
        <dbReference type="PROSITE" id="PS50048"/>
    </source>
</evidence>
<keyword evidence="4" id="KW-0804">Transcription</keyword>
<proteinExistence type="predicted"/>
<dbReference type="Pfam" id="PF00172">
    <property type="entry name" value="Zn_clus"/>
    <property type="match status" value="1"/>
</dbReference>
<accession>A0ABR2IWY4</accession>
<evidence type="ECO:0000256" key="1">
    <source>
        <dbReference type="ARBA" id="ARBA00004123"/>
    </source>
</evidence>
<dbReference type="PROSITE" id="PS50048">
    <property type="entry name" value="ZN2_CY6_FUNGAL_2"/>
    <property type="match status" value="1"/>
</dbReference>
<gene>
    <name evidence="8" type="ORF">PGQ11_007551</name>
</gene>
<dbReference type="Gene3D" id="4.10.240.10">
    <property type="entry name" value="Zn(2)-C6 fungal-type DNA-binding domain"/>
    <property type="match status" value="1"/>
</dbReference>
<evidence type="ECO:0000313" key="8">
    <source>
        <dbReference type="EMBL" id="KAK8868973.1"/>
    </source>
</evidence>
<dbReference type="InterPro" id="IPR036864">
    <property type="entry name" value="Zn2-C6_fun-type_DNA-bd_sf"/>
</dbReference>
<dbReference type="EMBL" id="JAPCWZ010000004">
    <property type="protein sequence ID" value="KAK8868973.1"/>
    <property type="molecule type" value="Genomic_DNA"/>
</dbReference>
<dbReference type="PROSITE" id="PS00463">
    <property type="entry name" value="ZN2_CY6_FUNGAL_1"/>
    <property type="match status" value="1"/>
</dbReference>
<dbReference type="InterPro" id="IPR051711">
    <property type="entry name" value="Stress_Response_Reg"/>
</dbReference>
<reference evidence="8 9" key="1">
    <citation type="journal article" date="2024" name="IMA Fungus">
        <title>Apiospora arundinis, a panoply of carbohydrate-active enzymes and secondary metabolites.</title>
        <authorList>
            <person name="Sorensen T."/>
            <person name="Petersen C."/>
            <person name="Muurmann A.T."/>
            <person name="Christiansen J.V."/>
            <person name="Brundto M.L."/>
            <person name="Overgaard C.K."/>
            <person name="Boysen A.T."/>
            <person name="Wollenberg R.D."/>
            <person name="Larsen T.O."/>
            <person name="Sorensen J.L."/>
            <person name="Nielsen K.L."/>
            <person name="Sondergaard T.E."/>
        </authorList>
    </citation>
    <scope>NUCLEOTIDE SEQUENCE [LARGE SCALE GENOMIC DNA]</scope>
    <source>
        <strain evidence="8 9">AAU 773</strain>
    </source>
</reference>
<feature type="compositionally biased region" description="Polar residues" evidence="6">
    <location>
        <begin position="69"/>
        <end position="101"/>
    </location>
</feature>
<feature type="domain" description="Zn(2)-C6 fungal-type" evidence="7">
    <location>
        <begin position="4"/>
        <end position="33"/>
    </location>
</feature>
<evidence type="ECO:0000256" key="3">
    <source>
        <dbReference type="ARBA" id="ARBA00023125"/>
    </source>
</evidence>
<dbReference type="SUPFAM" id="SSF57701">
    <property type="entry name" value="Zn2/Cys6 DNA-binding domain"/>
    <property type="match status" value="1"/>
</dbReference>
<evidence type="ECO:0000313" key="9">
    <source>
        <dbReference type="Proteomes" id="UP001390339"/>
    </source>
</evidence>
<organism evidence="8 9">
    <name type="scientific">Apiospora arundinis</name>
    <dbReference type="NCBI Taxonomy" id="335852"/>
    <lineage>
        <taxon>Eukaryota</taxon>
        <taxon>Fungi</taxon>
        <taxon>Dikarya</taxon>
        <taxon>Ascomycota</taxon>
        <taxon>Pezizomycotina</taxon>
        <taxon>Sordariomycetes</taxon>
        <taxon>Xylariomycetidae</taxon>
        <taxon>Amphisphaeriales</taxon>
        <taxon>Apiosporaceae</taxon>
        <taxon>Apiospora</taxon>
    </lineage>
</organism>
<keyword evidence="9" id="KW-1185">Reference proteome</keyword>
<dbReference type="PANTHER" id="PTHR47540:SF2">
    <property type="entry name" value="ZN(II)2CYS6 TRANSCRIPTION FACTOR (EUROFUNG)"/>
    <property type="match status" value="1"/>
</dbReference>
<dbReference type="SMART" id="SM00066">
    <property type="entry name" value="GAL4"/>
    <property type="match status" value="1"/>
</dbReference>
<evidence type="ECO:0000256" key="2">
    <source>
        <dbReference type="ARBA" id="ARBA00023015"/>
    </source>
</evidence>
<keyword evidence="3" id="KW-0238">DNA-binding</keyword>
<dbReference type="Proteomes" id="UP001390339">
    <property type="component" value="Unassembled WGS sequence"/>
</dbReference>
<comment type="subcellular location">
    <subcellularLocation>
        <location evidence="1">Nucleus</location>
    </subcellularLocation>
</comment>
<dbReference type="CDD" id="cd00067">
    <property type="entry name" value="GAL4"/>
    <property type="match status" value="1"/>
</dbReference>
<evidence type="ECO:0000256" key="6">
    <source>
        <dbReference type="SAM" id="MobiDB-lite"/>
    </source>
</evidence>
<keyword evidence="5" id="KW-0539">Nucleus</keyword>
<protein>
    <recommendedName>
        <fullName evidence="7">Zn(2)-C6 fungal-type domain-containing protein</fullName>
    </recommendedName>
</protein>
<comment type="caution">
    <text evidence="8">The sequence shown here is derived from an EMBL/GenBank/DDBJ whole genome shotgun (WGS) entry which is preliminary data.</text>
</comment>
<keyword evidence="2" id="KW-0805">Transcription regulation</keyword>